<dbReference type="AlphaFoldDB" id="A0AAW2SV26"/>
<dbReference type="Pfam" id="PF03492">
    <property type="entry name" value="Methyltransf_7"/>
    <property type="match status" value="1"/>
</dbReference>
<keyword evidence="3" id="KW-0808">Transferase</keyword>
<dbReference type="EMBL" id="JACGWM010000001">
    <property type="protein sequence ID" value="KAL0395955.1"/>
    <property type="molecule type" value="Genomic_DNA"/>
</dbReference>
<reference evidence="6" key="2">
    <citation type="journal article" date="2024" name="Plant">
        <title>Genomic evolution and insights into agronomic trait innovations of Sesamum species.</title>
        <authorList>
            <person name="Miao H."/>
            <person name="Wang L."/>
            <person name="Qu L."/>
            <person name="Liu H."/>
            <person name="Sun Y."/>
            <person name="Le M."/>
            <person name="Wang Q."/>
            <person name="Wei S."/>
            <person name="Zheng Y."/>
            <person name="Lin W."/>
            <person name="Duan Y."/>
            <person name="Cao H."/>
            <person name="Xiong S."/>
            <person name="Wang X."/>
            <person name="Wei L."/>
            <person name="Li C."/>
            <person name="Ma Q."/>
            <person name="Ju M."/>
            <person name="Zhao R."/>
            <person name="Li G."/>
            <person name="Mu C."/>
            <person name="Tian Q."/>
            <person name="Mei H."/>
            <person name="Zhang T."/>
            <person name="Gao T."/>
            <person name="Zhang H."/>
        </authorList>
    </citation>
    <scope>NUCLEOTIDE SEQUENCE</scope>
    <source>
        <strain evidence="6">KEN8</strain>
    </source>
</reference>
<dbReference type="Gene3D" id="3.40.50.150">
    <property type="entry name" value="Vaccinia Virus protein VP39"/>
    <property type="match status" value="1"/>
</dbReference>
<comment type="similarity">
    <text evidence="1">Belongs to the methyltransferase superfamily. Type-7 methyltransferase family.</text>
</comment>
<evidence type="ECO:0000256" key="5">
    <source>
        <dbReference type="ARBA" id="ARBA00022842"/>
    </source>
</evidence>
<keyword evidence="5" id="KW-0460">Magnesium</keyword>
<proteinExistence type="inferred from homology"/>
<dbReference type="GO" id="GO:0032259">
    <property type="term" value="P:methylation"/>
    <property type="evidence" value="ECO:0007669"/>
    <property type="project" value="UniProtKB-KW"/>
</dbReference>
<comment type="caution">
    <text evidence="6">The sequence shown here is derived from an EMBL/GenBank/DDBJ whole genome shotgun (WGS) entry which is preliminary data.</text>
</comment>
<reference evidence="6" key="1">
    <citation type="submission" date="2020-06" db="EMBL/GenBank/DDBJ databases">
        <authorList>
            <person name="Li T."/>
            <person name="Hu X."/>
            <person name="Zhang T."/>
            <person name="Song X."/>
            <person name="Zhang H."/>
            <person name="Dai N."/>
            <person name="Sheng W."/>
            <person name="Hou X."/>
            <person name="Wei L."/>
        </authorList>
    </citation>
    <scope>NUCLEOTIDE SEQUENCE</scope>
    <source>
        <strain evidence="6">KEN8</strain>
        <tissue evidence="6">Leaf</tissue>
    </source>
</reference>
<protein>
    <submittedName>
        <fullName evidence="6">Loganic acid O-methyltransferase</fullName>
    </submittedName>
</protein>
<sequence length="402" mass="44749">MGQSYVMRRWCLSRGTSARSMLNCSLVSKHRVENQVVEGTQQRAISGLHTMIGGEGSSIGVNGREEWVDVAKPIIEEAIKLKLDISQLCSNGSMNSFWIADFGCSTGHNSFLAMQMITRSLQQKFQSERLVSQIPDFYVLFNDQVTNDFNTLFRSLPPERHYQAVGLPGSYHGRLLPKASLHFAYSSWALHWLSQVPTAVADPNSPAWNKGRVHYLGARQEVVDAYSSQHAEDIETFLEARAQELVSGGLMVLVLSGVIPTSAENSNTSYTDIPTEMVLISSCLTDMAKKGGVSEAKIDSFNFPIYFSFPEELKAIIVRNGSYSIERMEMLENPGKHTLSNANARASFHRAALEGLLIDHFGCEITDELFDRFAHKLQVASPAVLHPDNDKSILIFILLKRT</sequence>
<dbReference type="GO" id="GO:0008168">
    <property type="term" value="F:methyltransferase activity"/>
    <property type="evidence" value="ECO:0007669"/>
    <property type="project" value="UniProtKB-KW"/>
</dbReference>
<dbReference type="SUPFAM" id="SSF53335">
    <property type="entry name" value="S-adenosyl-L-methionine-dependent methyltransferases"/>
    <property type="match status" value="1"/>
</dbReference>
<dbReference type="InterPro" id="IPR029063">
    <property type="entry name" value="SAM-dependent_MTases_sf"/>
</dbReference>
<keyword evidence="2" id="KW-0489">Methyltransferase</keyword>
<dbReference type="InterPro" id="IPR042086">
    <property type="entry name" value="MeTrfase_capping"/>
</dbReference>
<organism evidence="6">
    <name type="scientific">Sesamum calycinum</name>
    <dbReference type="NCBI Taxonomy" id="2727403"/>
    <lineage>
        <taxon>Eukaryota</taxon>
        <taxon>Viridiplantae</taxon>
        <taxon>Streptophyta</taxon>
        <taxon>Embryophyta</taxon>
        <taxon>Tracheophyta</taxon>
        <taxon>Spermatophyta</taxon>
        <taxon>Magnoliopsida</taxon>
        <taxon>eudicotyledons</taxon>
        <taxon>Gunneridae</taxon>
        <taxon>Pentapetalae</taxon>
        <taxon>asterids</taxon>
        <taxon>lamiids</taxon>
        <taxon>Lamiales</taxon>
        <taxon>Pedaliaceae</taxon>
        <taxon>Sesamum</taxon>
    </lineage>
</organism>
<dbReference type="InterPro" id="IPR005299">
    <property type="entry name" value="MeTrfase_7"/>
</dbReference>
<evidence type="ECO:0000256" key="2">
    <source>
        <dbReference type="ARBA" id="ARBA00022603"/>
    </source>
</evidence>
<gene>
    <name evidence="6" type="ORF">Scaly_0043900</name>
</gene>
<evidence type="ECO:0000256" key="1">
    <source>
        <dbReference type="ARBA" id="ARBA00007967"/>
    </source>
</evidence>
<dbReference type="Gene3D" id="1.10.1200.270">
    <property type="entry name" value="Methyltransferase, alpha-helical capping domain"/>
    <property type="match status" value="1"/>
</dbReference>
<keyword evidence="4" id="KW-0479">Metal-binding</keyword>
<evidence type="ECO:0000313" key="6">
    <source>
        <dbReference type="EMBL" id="KAL0395955.1"/>
    </source>
</evidence>
<accession>A0AAW2SV26</accession>
<dbReference type="PANTHER" id="PTHR31009">
    <property type="entry name" value="S-ADENOSYL-L-METHIONINE:CARBOXYL METHYLTRANSFERASE FAMILY PROTEIN"/>
    <property type="match status" value="1"/>
</dbReference>
<evidence type="ECO:0000256" key="4">
    <source>
        <dbReference type="ARBA" id="ARBA00022723"/>
    </source>
</evidence>
<dbReference type="GO" id="GO:0046872">
    <property type="term" value="F:metal ion binding"/>
    <property type="evidence" value="ECO:0007669"/>
    <property type="project" value="UniProtKB-KW"/>
</dbReference>
<name>A0AAW2SV26_9LAMI</name>
<evidence type="ECO:0000256" key="3">
    <source>
        <dbReference type="ARBA" id="ARBA00022679"/>
    </source>
</evidence>